<name>A0AC61RJ51_9BACT</name>
<comment type="caution">
    <text evidence="1">The sequence shown here is derived from an EMBL/GenBank/DDBJ whole genome shotgun (WGS) entry which is preliminary data.</text>
</comment>
<accession>A0AC61RJ51</accession>
<gene>
    <name evidence="1" type="ORF">E5331_01625</name>
</gene>
<protein>
    <submittedName>
        <fullName evidence="1">DUF3843 family protein</fullName>
    </submittedName>
</protein>
<evidence type="ECO:0000313" key="1">
    <source>
        <dbReference type="EMBL" id="TGY80453.1"/>
    </source>
</evidence>
<keyword evidence="2" id="KW-1185">Reference proteome</keyword>
<proteinExistence type="predicted"/>
<dbReference type="EMBL" id="SRYB01000002">
    <property type="protein sequence ID" value="TGY80453.1"/>
    <property type="molecule type" value="Genomic_DNA"/>
</dbReference>
<sequence>MITMQQFLLRQPCAPEETTTDAYYLSLANRLVDISREKGCFASYPEKVVERAAMTLVGYYQDVICDAGVWRSFITECRRLYGFTVPFYYGVVSDNSRKDGEATESDNGEDYLDYELNRADVRFMVWYALSMNYEEKRVENPFSEEILMGADAWWEELERVYDDSPMPVDYRMTHELEIHAEEDSEAIYRLGNWLFMHCYLMTPAYALTLSEIASGVDLSKEEGMAELRQRLERSMSEDPTGPLALYLREWLYLIVEGKLPPLPKGVGEKPEHKYYTAFTRATGGEVIKFFSSYEEMNRFFIIALGWGDHQEHLPQLKGRHDYILMVSRDKGMLVAVDIARCISHPSNPIYDKEYARHHAIELLTERGRCPGDLLRYVCSNGWLPDAVFPGSDDHRLVADNWDFISRCYLQQYYRGD</sequence>
<organism evidence="1 2">
    <name type="scientific">Lepagella muris</name>
    <dbReference type="NCBI Taxonomy" id="3032870"/>
    <lineage>
        <taxon>Bacteria</taxon>
        <taxon>Pseudomonadati</taxon>
        <taxon>Bacteroidota</taxon>
        <taxon>Bacteroidia</taxon>
        <taxon>Bacteroidales</taxon>
        <taxon>Muribaculaceae</taxon>
        <taxon>Lepagella</taxon>
    </lineage>
</organism>
<dbReference type="Proteomes" id="UP000306319">
    <property type="component" value="Unassembled WGS sequence"/>
</dbReference>
<evidence type="ECO:0000313" key="2">
    <source>
        <dbReference type="Proteomes" id="UP000306319"/>
    </source>
</evidence>
<reference evidence="1" key="1">
    <citation type="submission" date="2019-04" db="EMBL/GenBank/DDBJ databases">
        <title>Microbes associate with the intestines of laboratory mice.</title>
        <authorList>
            <person name="Navarre W."/>
            <person name="Wong E."/>
            <person name="Huang K."/>
            <person name="Tropini C."/>
            <person name="Ng K."/>
            <person name="Yu B."/>
        </authorList>
    </citation>
    <scope>NUCLEOTIDE SEQUENCE</scope>
    <source>
        <strain evidence="1">NM04_E33</strain>
    </source>
</reference>